<feature type="transmembrane region" description="Helical" evidence="1">
    <location>
        <begin position="131"/>
        <end position="154"/>
    </location>
</feature>
<name>A0A180GI36_PUCT1</name>
<accession>A0A180GI36</accession>
<reference evidence="3 4" key="3">
    <citation type="journal article" date="2017" name="G3 (Bethesda)">
        <title>Comparative analysis highlights variable genome content of wheat rusts and divergence of the mating loci.</title>
        <authorList>
            <person name="Cuomo C.A."/>
            <person name="Bakkeren G."/>
            <person name="Khalil H.B."/>
            <person name="Panwar V."/>
            <person name="Joly D."/>
            <person name="Linning R."/>
            <person name="Sakthikumar S."/>
            <person name="Song X."/>
            <person name="Adiconis X."/>
            <person name="Fan L."/>
            <person name="Goldberg J.M."/>
            <person name="Levin J.Z."/>
            <person name="Young S."/>
            <person name="Zeng Q."/>
            <person name="Anikster Y."/>
            <person name="Bruce M."/>
            <person name="Wang M."/>
            <person name="Yin C."/>
            <person name="McCallum B."/>
            <person name="Szabo L.J."/>
            <person name="Hulbert S."/>
            <person name="Chen X."/>
            <person name="Fellers J.P."/>
        </authorList>
    </citation>
    <scope>NUCLEOTIDE SEQUENCE</scope>
    <source>
        <strain evidence="4">Isolate 1-1 / race 1 (BBBD)</strain>
        <strain evidence="3">isolate 1-1 / race 1 (BBBD)</strain>
    </source>
</reference>
<dbReference type="STRING" id="630390.A0A180GI36"/>
<evidence type="ECO:0000313" key="4">
    <source>
        <dbReference type="Proteomes" id="UP000005240"/>
    </source>
</evidence>
<gene>
    <name evidence="2" type="ORF">PTTG_12093</name>
</gene>
<reference evidence="2" key="1">
    <citation type="submission" date="2009-11" db="EMBL/GenBank/DDBJ databases">
        <authorList>
            <consortium name="The Broad Institute Genome Sequencing Platform"/>
            <person name="Ward D."/>
            <person name="Feldgarden M."/>
            <person name="Earl A."/>
            <person name="Young S.K."/>
            <person name="Zeng Q."/>
            <person name="Koehrsen M."/>
            <person name="Alvarado L."/>
            <person name="Berlin A."/>
            <person name="Bochicchio J."/>
            <person name="Borenstein D."/>
            <person name="Chapman S.B."/>
            <person name="Chen Z."/>
            <person name="Engels R."/>
            <person name="Freedman E."/>
            <person name="Gellesch M."/>
            <person name="Goldberg J."/>
            <person name="Griggs A."/>
            <person name="Gujja S."/>
            <person name="Heilman E."/>
            <person name="Heiman D."/>
            <person name="Hepburn T."/>
            <person name="Howarth C."/>
            <person name="Jen D."/>
            <person name="Larson L."/>
            <person name="Lewis B."/>
            <person name="Mehta T."/>
            <person name="Park D."/>
            <person name="Pearson M."/>
            <person name="Roberts A."/>
            <person name="Saif S."/>
            <person name="Shea T."/>
            <person name="Shenoy N."/>
            <person name="Sisk P."/>
            <person name="Stolte C."/>
            <person name="Sykes S."/>
            <person name="Thomson T."/>
            <person name="Walk T."/>
            <person name="White J."/>
            <person name="Yandava C."/>
            <person name="Izard J."/>
            <person name="Baranova O.V."/>
            <person name="Blanton J.M."/>
            <person name="Tanner A.C."/>
            <person name="Dewhirst F.E."/>
            <person name="Haas B."/>
            <person name="Nusbaum C."/>
            <person name="Birren B."/>
        </authorList>
    </citation>
    <scope>NUCLEOTIDE SEQUENCE [LARGE SCALE GENOMIC DNA]</scope>
    <source>
        <strain evidence="2">1-1 BBBD Race 1</strain>
    </source>
</reference>
<keyword evidence="1" id="KW-0472">Membrane</keyword>
<dbReference type="OrthoDB" id="2506076at2759"/>
<dbReference type="VEuPathDB" id="FungiDB:PTTG_12093"/>
<dbReference type="EMBL" id="ADAS02000068">
    <property type="protein sequence ID" value="OAV92139.1"/>
    <property type="molecule type" value="Genomic_DNA"/>
</dbReference>
<protein>
    <submittedName>
        <fullName evidence="2 3">Uncharacterized protein</fullName>
    </submittedName>
</protein>
<organism evidence="2">
    <name type="scientific">Puccinia triticina (isolate 1-1 / race 1 (BBBD))</name>
    <name type="common">Brown leaf rust fungus</name>
    <dbReference type="NCBI Taxonomy" id="630390"/>
    <lineage>
        <taxon>Eukaryota</taxon>
        <taxon>Fungi</taxon>
        <taxon>Dikarya</taxon>
        <taxon>Basidiomycota</taxon>
        <taxon>Pucciniomycotina</taxon>
        <taxon>Pucciniomycetes</taxon>
        <taxon>Pucciniales</taxon>
        <taxon>Pucciniaceae</taxon>
        <taxon>Puccinia</taxon>
    </lineage>
</organism>
<reference evidence="3" key="4">
    <citation type="submission" date="2025-05" db="UniProtKB">
        <authorList>
            <consortium name="EnsemblFungi"/>
        </authorList>
    </citation>
    <scope>IDENTIFICATION</scope>
    <source>
        <strain evidence="3">isolate 1-1 / race 1 (BBBD)</strain>
    </source>
</reference>
<keyword evidence="4" id="KW-1185">Reference proteome</keyword>
<dbReference type="AlphaFoldDB" id="A0A180GI36"/>
<evidence type="ECO:0000256" key="1">
    <source>
        <dbReference type="SAM" id="Phobius"/>
    </source>
</evidence>
<evidence type="ECO:0000313" key="3">
    <source>
        <dbReference type="EnsemblFungi" id="PTTG_12093-t43_1-p1"/>
    </source>
</evidence>
<dbReference type="Proteomes" id="UP000005240">
    <property type="component" value="Unassembled WGS sequence"/>
</dbReference>
<evidence type="ECO:0000313" key="2">
    <source>
        <dbReference type="EMBL" id="OAV92139.1"/>
    </source>
</evidence>
<keyword evidence="1" id="KW-0812">Transmembrane</keyword>
<keyword evidence="1" id="KW-1133">Transmembrane helix</keyword>
<dbReference type="EnsemblFungi" id="PTTG_12093-t43_1">
    <property type="protein sequence ID" value="PTTG_12093-t43_1-p1"/>
    <property type="gene ID" value="PTTG_12093"/>
</dbReference>
<reference evidence="2" key="2">
    <citation type="submission" date="2016-05" db="EMBL/GenBank/DDBJ databases">
        <title>Comparative analysis highlights variable genome content of wheat rusts and divergence of the mating loci.</title>
        <authorList>
            <person name="Cuomo C.A."/>
            <person name="Bakkeren G."/>
            <person name="Szabo L."/>
            <person name="Khalil H."/>
            <person name="Joly D."/>
            <person name="Goldberg J."/>
            <person name="Young S."/>
            <person name="Zeng Q."/>
            <person name="Fellers J."/>
        </authorList>
    </citation>
    <scope>NUCLEOTIDE SEQUENCE [LARGE SCALE GENOMIC DNA]</scope>
    <source>
        <strain evidence="2">1-1 BBBD Race 1</strain>
    </source>
</reference>
<sequence>MSRPDLPASLIDTSHAAPFLARPATTLVPAGEIHLVPAPAAPAPLPVNPPTSTISVSPHLVTPTPVVRIASVAPTATSALPSKTTLPSPPCSAGVSCASLPAQSAAIASPTAQQSQGPQQFFASLSSSPGAIFFTCLAGIAIIGVMLAILSCALRSWCNRRRRGNVDEDTWRFLEDPKDFSASTKDEEDDLSVKKLHFGTDSQSSLAHLQPTLSKSYAASHPFTSHIQQQTRQSPTQYHFSGFPAQSAPTVNGLIDEHTINGYVVEPSVCGVAPPAPFSPKYNGIMMAPCGPPQETFESHQTGCTIPELVFRKTSLGGNFYNRATMYASPTQAPVTILTRPASVITRTSTTNSNQQKKLHSLTREASLACSEQSTTVEELRERVTAHQTDLRATLRGAIQKDKKADEDLLESLILLWHDKNTEAQRDSIRLQTPELPPKDHL</sequence>
<proteinExistence type="predicted"/>